<accession>A0AAW0DII9</accession>
<dbReference type="AlphaFoldDB" id="A0AAW0DII9"/>
<name>A0AAW0DII9_9AGAR</name>
<sequence length="161" mass="18235">MSRVSGYLTYRHPAGECCCRRKVDLDFKPRYFDVRQATSPSHCAIQKIFRCAAFIINLNINPQNQNSIFVRPPERRFPPVVDQSSREFPSRCAGHSSTLTPHFGNPRFRAPASKVLSLVVFSLLKFLSTALICASSSPGFQIDERRQTVPQTERETGFARV</sequence>
<proteinExistence type="predicted"/>
<organism evidence="1 2">
    <name type="scientific">Favolaschia claudopus</name>
    <dbReference type="NCBI Taxonomy" id="2862362"/>
    <lineage>
        <taxon>Eukaryota</taxon>
        <taxon>Fungi</taxon>
        <taxon>Dikarya</taxon>
        <taxon>Basidiomycota</taxon>
        <taxon>Agaricomycotina</taxon>
        <taxon>Agaricomycetes</taxon>
        <taxon>Agaricomycetidae</taxon>
        <taxon>Agaricales</taxon>
        <taxon>Marasmiineae</taxon>
        <taxon>Mycenaceae</taxon>
        <taxon>Favolaschia</taxon>
    </lineage>
</organism>
<dbReference type="EMBL" id="JAWWNJ010000007">
    <property type="protein sequence ID" value="KAK7051824.1"/>
    <property type="molecule type" value="Genomic_DNA"/>
</dbReference>
<reference evidence="1 2" key="1">
    <citation type="journal article" date="2024" name="J Genomics">
        <title>Draft genome sequencing and assembly of Favolaschia claudopus CIRM-BRFM 2984 isolated from oak limbs.</title>
        <authorList>
            <person name="Navarro D."/>
            <person name="Drula E."/>
            <person name="Chaduli D."/>
            <person name="Cazenave R."/>
            <person name="Ahrendt S."/>
            <person name="Wang J."/>
            <person name="Lipzen A."/>
            <person name="Daum C."/>
            <person name="Barry K."/>
            <person name="Grigoriev I.V."/>
            <person name="Favel A."/>
            <person name="Rosso M.N."/>
            <person name="Martin F."/>
        </authorList>
    </citation>
    <scope>NUCLEOTIDE SEQUENCE [LARGE SCALE GENOMIC DNA]</scope>
    <source>
        <strain evidence="1 2">CIRM-BRFM 2984</strain>
    </source>
</reference>
<evidence type="ECO:0000313" key="1">
    <source>
        <dbReference type="EMBL" id="KAK7051824.1"/>
    </source>
</evidence>
<protein>
    <submittedName>
        <fullName evidence="1">Uncharacterized protein</fullName>
    </submittedName>
</protein>
<evidence type="ECO:0000313" key="2">
    <source>
        <dbReference type="Proteomes" id="UP001362999"/>
    </source>
</evidence>
<gene>
    <name evidence="1" type="ORF">R3P38DRAFT_2762299</name>
</gene>
<dbReference type="Proteomes" id="UP001362999">
    <property type="component" value="Unassembled WGS sequence"/>
</dbReference>
<comment type="caution">
    <text evidence="1">The sequence shown here is derived from an EMBL/GenBank/DDBJ whole genome shotgun (WGS) entry which is preliminary data.</text>
</comment>
<keyword evidence="2" id="KW-1185">Reference proteome</keyword>